<proteinExistence type="inferred from homology"/>
<accession>A0A834LZV2</accession>
<evidence type="ECO:0000256" key="1">
    <source>
        <dbReference type="ARBA" id="ARBA00007936"/>
    </source>
</evidence>
<dbReference type="EMBL" id="JAACXV010014526">
    <property type="protein sequence ID" value="KAF7266651.1"/>
    <property type="molecule type" value="Genomic_DNA"/>
</dbReference>
<gene>
    <name evidence="3" type="ORF">GWI33_020144</name>
</gene>
<reference evidence="3" key="1">
    <citation type="submission" date="2020-08" db="EMBL/GenBank/DDBJ databases">
        <title>Genome sequencing and assembly of the red palm weevil Rhynchophorus ferrugineus.</title>
        <authorList>
            <person name="Dias G.B."/>
            <person name="Bergman C.M."/>
            <person name="Manee M."/>
        </authorList>
    </citation>
    <scope>NUCLEOTIDE SEQUENCE</scope>
    <source>
        <strain evidence="3">AA-2017</strain>
        <tissue evidence="3">Whole larva</tissue>
    </source>
</reference>
<dbReference type="Gene3D" id="2.80.10.50">
    <property type="match status" value="1"/>
</dbReference>
<dbReference type="AlphaFoldDB" id="A0A834LZV2"/>
<feature type="compositionally biased region" description="Acidic residues" evidence="2">
    <location>
        <begin position="13"/>
        <end position="27"/>
    </location>
</feature>
<evidence type="ECO:0000313" key="4">
    <source>
        <dbReference type="Proteomes" id="UP000625711"/>
    </source>
</evidence>
<comment type="similarity">
    <text evidence="1">Belongs to the heparin-binding growth factors family.</text>
</comment>
<dbReference type="SUPFAM" id="SSF50353">
    <property type="entry name" value="Cytokine"/>
    <property type="match status" value="1"/>
</dbReference>
<keyword evidence="4" id="KW-1185">Reference proteome</keyword>
<evidence type="ECO:0000256" key="2">
    <source>
        <dbReference type="SAM" id="MobiDB-lite"/>
    </source>
</evidence>
<sequence length="194" mass="21499">MNNAQSNVSDSDSSSDGESDLSFDEHDDISMMNNATSSQERRHLRYGVGDGSSSAHPLRRIVWPPVNSSQSHLRSGYVDITNAQWGNPTLGSKMQLFAKTGFYLGVYPDGRVRGTKDDSDPHTFLEIVTGGLLPEHIKIKGLLTNMFVAMNKKGRLYAEPDPSASSTVFIESFQGSYNAYLSRLYAHLGWSRFQ</sequence>
<dbReference type="InterPro" id="IPR008996">
    <property type="entry name" value="IL1/FGF"/>
</dbReference>
<comment type="caution">
    <text evidence="3">The sequence shown here is derived from an EMBL/GenBank/DDBJ whole genome shotgun (WGS) entry which is preliminary data.</text>
</comment>
<protein>
    <recommendedName>
        <fullName evidence="5">FGF</fullName>
    </recommendedName>
</protein>
<dbReference type="CDD" id="cd00058">
    <property type="entry name" value="beta-trefoil_FGF"/>
    <property type="match status" value="1"/>
</dbReference>
<evidence type="ECO:0008006" key="5">
    <source>
        <dbReference type="Google" id="ProtNLM"/>
    </source>
</evidence>
<dbReference type="OrthoDB" id="5987799at2759"/>
<dbReference type="InterPro" id="IPR002209">
    <property type="entry name" value="Fibroblast_GF_fam"/>
</dbReference>
<dbReference type="Pfam" id="PF00167">
    <property type="entry name" value="FGF"/>
    <property type="match status" value="1"/>
</dbReference>
<feature type="region of interest" description="Disordered" evidence="2">
    <location>
        <begin position="1"/>
        <end position="54"/>
    </location>
</feature>
<evidence type="ECO:0000313" key="3">
    <source>
        <dbReference type="EMBL" id="KAF7266651.1"/>
    </source>
</evidence>
<dbReference type="GO" id="GO:0008083">
    <property type="term" value="F:growth factor activity"/>
    <property type="evidence" value="ECO:0007669"/>
    <property type="project" value="InterPro"/>
</dbReference>
<dbReference type="PANTHER" id="PTHR11486">
    <property type="entry name" value="FIBROBLAST GROWTH FACTOR"/>
    <property type="match status" value="1"/>
</dbReference>
<dbReference type="Proteomes" id="UP000625711">
    <property type="component" value="Unassembled WGS sequence"/>
</dbReference>
<name>A0A834LZV2_RHYFE</name>
<organism evidence="3 4">
    <name type="scientific">Rhynchophorus ferrugineus</name>
    <name type="common">Red palm weevil</name>
    <name type="synonym">Curculio ferrugineus</name>
    <dbReference type="NCBI Taxonomy" id="354439"/>
    <lineage>
        <taxon>Eukaryota</taxon>
        <taxon>Metazoa</taxon>
        <taxon>Ecdysozoa</taxon>
        <taxon>Arthropoda</taxon>
        <taxon>Hexapoda</taxon>
        <taxon>Insecta</taxon>
        <taxon>Pterygota</taxon>
        <taxon>Neoptera</taxon>
        <taxon>Endopterygota</taxon>
        <taxon>Coleoptera</taxon>
        <taxon>Polyphaga</taxon>
        <taxon>Cucujiformia</taxon>
        <taxon>Curculionidae</taxon>
        <taxon>Dryophthorinae</taxon>
        <taxon>Rhynchophorus</taxon>
    </lineage>
</organism>
<dbReference type="InterPro" id="IPR056378">
    <property type="entry name" value="Let-756-like_FGF"/>
</dbReference>
<feature type="compositionally biased region" description="Low complexity" evidence="2">
    <location>
        <begin position="1"/>
        <end position="12"/>
    </location>
</feature>
<dbReference type="SMART" id="SM00442">
    <property type="entry name" value="FGF"/>
    <property type="match status" value="1"/>
</dbReference>